<dbReference type="PANTHER" id="PTHR31569:SF4">
    <property type="entry name" value="SWIM-TYPE DOMAIN-CONTAINING PROTEIN"/>
    <property type="match status" value="1"/>
</dbReference>
<evidence type="ECO:0000313" key="2">
    <source>
        <dbReference type="Proteomes" id="UP000429607"/>
    </source>
</evidence>
<sequence length="169" mass="20123">MVYSKTESELNDNAQELKTLTLRNEREELWSYFDKNWMACQEMWVDAFRLQLPHFRNNTNNRLESFFGKLKVDLDSSFSMVQCLSAILNFQRRKEDAYNMKTLIPGSTRNANYGEEMNQLLGMTTEWVADVFFEEYQFATNPDTMQHYTFIETDTMVNVVRGDRRHHVD</sequence>
<feature type="non-terminal residue" evidence="1">
    <location>
        <position position="169"/>
    </location>
</feature>
<gene>
    <name evidence="1" type="ORF">PR001_g33517</name>
</gene>
<name>A0A6A3G3L0_9STRA</name>
<organism evidence="1 2">
    <name type="scientific">Phytophthora rubi</name>
    <dbReference type="NCBI Taxonomy" id="129364"/>
    <lineage>
        <taxon>Eukaryota</taxon>
        <taxon>Sar</taxon>
        <taxon>Stramenopiles</taxon>
        <taxon>Oomycota</taxon>
        <taxon>Peronosporomycetes</taxon>
        <taxon>Peronosporales</taxon>
        <taxon>Peronosporaceae</taxon>
        <taxon>Phytophthora</taxon>
    </lineage>
</organism>
<reference evidence="1 2" key="1">
    <citation type="submission" date="2018-09" db="EMBL/GenBank/DDBJ databases">
        <title>Genomic investigation of the strawberry pathogen Phytophthora fragariae indicates pathogenicity is determined by transcriptional variation in three key races.</title>
        <authorList>
            <person name="Adams T.M."/>
            <person name="Armitage A.D."/>
            <person name="Sobczyk M.K."/>
            <person name="Bates H.J."/>
            <person name="Dunwell J.M."/>
            <person name="Nellist C.F."/>
            <person name="Harrison R.J."/>
        </authorList>
    </citation>
    <scope>NUCLEOTIDE SEQUENCE [LARGE SCALE GENOMIC DNA]</scope>
    <source>
        <strain evidence="1 2">SCRP249</strain>
    </source>
</reference>
<dbReference type="Proteomes" id="UP000429607">
    <property type="component" value="Unassembled WGS sequence"/>
</dbReference>
<dbReference type="PANTHER" id="PTHR31569">
    <property type="entry name" value="SWIM-TYPE DOMAIN-CONTAINING PROTEIN"/>
    <property type="match status" value="1"/>
</dbReference>
<accession>A0A6A3G3L0</accession>
<evidence type="ECO:0000313" key="1">
    <source>
        <dbReference type="EMBL" id="KAE8951922.1"/>
    </source>
</evidence>
<protein>
    <submittedName>
        <fullName evidence="1">Uncharacterized protein</fullName>
    </submittedName>
</protein>
<dbReference type="AlphaFoldDB" id="A0A6A3G3L0"/>
<dbReference type="InterPro" id="IPR052579">
    <property type="entry name" value="Zinc_finger_SWIM"/>
</dbReference>
<comment type="caution">
    <text evidence="1">The sequence shown here is derived from an EMBL/GenBank/DDBJ whole genome shotgun (WGS) entry which is preliminary data.</text>
</comment>
<proteinExistence type="predicted"/>
<dbReference type="EMBL" id="QXFV01012211">
    <property type="protein sequence ID" value="KAE8951922.1"/>
    <property type="molecule type" value="Genomic_DNA"/>
</dbReference>